<dbReference type="AlphaFoldDB" id="A0A4R3Z4Y5"/>
<keyword evidence="3" id="KW-1185">Reference proteome</keyword>
<dbReference type="Pfam" id="PF02368">
    <property type="entry name" value="Big_2"/>
    <property type="match status" value="1"/>
</dbReference>
<dbReference type="RefSeq" id="WP_131863950.1">
    <property type="nucleotide sequence ID" value="NZ_SMCR01000001.1"/>
</dbReference>
<gene>
    <name evidence="2" type="ORF">EDC52_101738</name>
</gene>
<accession>A0A4R3Z4Y5</accession>
<protein>
    <submittedName>
        <fullName evidence="2">Ig-like protein group 2</fullName>
    </submittedName>
</protein>
<reference evidence="2 3" key="1">
    <citation type="submission" date="2019-03" db="EMBL/GenBank/DDBJ databases">
        <title>Genomic Encyclopedia of Type Strains, Phase IV (KMG-IV): sequencing the most valuable type-strain genomes for metagenomic binning, comparative biology and taxonomic classification.</title>
        <authorList>
            <person name="Goeker M."/>
        </authorList>
    </citation>
    <scope>NUCLEOTIDE SEQUENCE [LARGE SCALE GENOMIC DNA]</scope>
    <source>
        <strain evidence="2 3">DSM 19580</strain>
    </source>
</reference>
<comment type="caution">
    <text evidence="2">The sequence shown here is derived from an EMBL/GenBank/DDBJ whole genome shotgun (WGS) entry which is preliminary data.</text>
</comment>
<feature type="domain" description="BIG2" evidence="1">
    <location>
        <begin position="163"/>
        <end position="246"/>
    </location>
</feature>
<dbReference type="Gene3D" id="2.60.40.1080">
    <property type="match status" value="1"/>
</dbReference>
<evidence type="ECO:0000259" key="1">
    <source>
        <dbReference type="SMART" id="SM00635"/>
    </source>
</evidence>
<dbReference type="OrthoDB" id="6442027at2"/>
<name>A0A4R3Z4Y5_9GAMM</name>
<proteinExistence type="predicted"/>
<dbReference type="EMBL" id="SMCR01000001">
    <property type="protein sequence ID" value="TCW00388.1"/>
    <property type="molecule type" value="Genomic_DNA"/>
</dbReference>
<organism evidence="2 3">
    <name type="scientific">Biostraticola tofi</name>
    <dbReference type="NCBI Taxonomy" id="466109"/>
    <lineage>
        <taxon>Bacteria</taxon>
        <taxon>Pseudomonadati</taxon>
        <taxon>Pseudomonadota</taxon>
        <taxon>Gammaproteobacteria</taxon>
        <taxon>Enterobacterales</taxon>
        <taxon>Bruguierivoracaceae</taxon>
        <taxon>Biostraticola</taxon>
    </lineage>
</organism>
<sequence>MKGCPTSFDRLIGRAKTLELAYGCPDTVPGETDWKLMGLPTTASWNLSPESLSSDADDGGFSSTMISNLDPTYTIEGEVRVNDRADEFGIQQYVKYVVDEIRARRQPTVWMRFHWGDSYHIGYMNTTGMSDGGGVKDIVTYSLEFKLADGNTFQIVEADPETPVTGVTVTPATSNIAAGTSKTFTVTVAPADADDKTFVVTSSIPSRATAAFAGNTVTVSAPPGATAGAATITVKTNDGEFVATHVATVTV</sequence>
<dbReference type="InterPro" id="IPR003343">
    <property type="entry name" value="Big_2"/>
</dbReference>
<dbReference type="Proteomes" id="UP000295719">
    <property type="component" value="Unassembled WGS sequence"/>
</dbReference>
<dbReference type="SMART" id="SM00635">
    <property type="entry name" value="BID_2"/>
    <property type="match status" value="1"/>
</dbReference>
<evidence type="ECO:0000313" key="2">
    <source>
        <dbReference type="EMBL" id="TCW00388.1"/>
    </source>
</evidence>
<evidence type="ECO:0000313" key="3">
    <source>
        <dbReference type="Proteomes" id="UP000295719"/>
    </source>
</evidence>